<evidence type="ECO:0000313" key="2">
    <source>
        <dbReference type="Proteomes" id="UP000308600"/>
    </source>
</evidence>
<protein>
    <submittedName>
        <fullName evidence="1">DNase I-like protein</fullName>
    </submittedName>
</protein>
<name>A0ACD3AEW4_9AGAR</name>
<proteinExistence type="predicted"/>
<dbReference type="Proteomes" id="UP000308600">
    <property type="component" value="Unassembled WGS sequence"/>
</dbReference>
<evidence type="ECO:0000313" key="1">
    <source>
        <dbReference type="EMBL" id="TFK64185.1"/>
    </source>
</evidence>
<gene>
    <name evidence="1" type="ORF">BDN72DRAFT_825816</name>
</gene>
<accession>A0ACD3AEW4</accession>
<dbReference type="EMBL" id="ML208486">
    <property type="protein sequence ID" value="TFK64185.1"/>
    <property type="molecule type" value="Genomic_DNA"/>
</dbReference>
<sequence length="1302" mass="140922">MNESNIESTPPPAVKNLRSKFEQLASDNNAIKLPVSSSSSSTTRRPPSRDGSGLLAAPERIPRPRVPSNTYNPSPSTTNDRNITSSLTSTTISSQDTGNSFGGGHSRAASFSSDLGSGSRPLLLSVAQPGTAKRVPPPPPPRPSTANGNGNGIKVNQSPGRSPAASPMLNPVPVPSSSPRSGSGGRVNGVLVTSPPSALLSQGGIDVDEPLVLTSSLEVGYGTRRHKLSNSSASNGPASSPYLSPLGLPRQLTGEDVDEPQILGPSVSSLRDRFNTTISAPSPPKAPSPRRSSPHSGESSSHGSPTPSLQKPAIPPRPNRATEPPPPSVSPIQPQSSGEMSQPISSSATSSRTSLNSPFTDNYDAESSSSISLPPALPARKGRLHAQQTSESSLRSSSDTSSITSNHNEGFETKTLRLGVVPPPPPRPPQRQQAAVAPGDGSLSPIAPPPLPLRRITINTASPFDETSTSQGPPKLPARPTLTPVSAMPNASLRSPISTHVRSVSSGRLPPPPTRTIGLGNKLPPARRPPTPSSDEESGAEEEDTKLTAAYTLPDSSRAFRRPPTLSFRETYPDPRIAVTAYSGQAVITGNHLLVSSNHHLKVYDLSISDGPVRSLDGKDVGLKELKVTSMEVRPISQKVLRGCLVWVGTKDGHLLEVDVRTGQVTGTKFSAHLHAVMFIFRHGRSMVSIDESGKTLIFSPDDNREDISLGMTHPKIIRLSEKLDWAKMVGGKLWTASRAEQQGAGHAKIPVIKVYDVVNSQGIPKLVFPLEHVGPVTCAAVVPSDPTHIYVGHEEGFVSVWEAESAEDGFPVCVEVMKISTSDVLCLEGVNNRLWAGSRNGIISAYDVVPRPWVVTNAWVAHPGLPVLRMIADPWGIEKTGRLCVVSVGRDEQLKLWDGLLGADWIDAELSKQENSFTTTRDLTVLVVSWNVDAAKPDALTGDPANVNFLSDVLRSVDSPPDIISFGFQEVMDLENRKMAAKNVLLASSKKKGEDNALSDKVTSAYKKWHDRLVSAVRQNMPQDVSYTVMHTESLVGLFSCVFVKNSAKHAMKDGAITTIKRGMGGRYGNKGGIIVRLVIDDTSVCLINCHLAAGQGAVRQRNFDIAGMLEEKAVFPVGDQPFAYVGGGDGTMVMDHEIVFVNGDLNYRIDHRRDAIIAAIQSDDCETLHAHDQLLREIKYNRACRLRDFSEGPLNFMPTYKYDRRSNEYDSSEKRRSPAWCDRVLWRSRVPSRVQQLHYRRYEANVSDHRPISAAFKMTVKSMRYNVRERIKADVQRTWVDEQRRLLHAAKVFYIQQNAI</sequence>
<organism evidence="1 2">
    <name type="scientific">Pluteus cervinus</name>
    <dbReference type="NCBI Taxonomy" id="181527"/>
    <lineage>
        <taxon>Eukaryota</taxon>
        <taxon>Fungi</taxon>
        <taxon>Dikarya</taxon>
        <taxon>Basidiomycota</taxon>
        <taxon>Agaricomycotina</taxon>
        <taxon>Agaricomycetes</taxon>
        <taxon>Agaricomycetidae</taxon>
        <taxon>Agaricales</taxon>
        <taxon>Pluteineae</taxon>
        <taxon>Pluteaceae</taxon>
        <taxon>Pluteus</taxon>
    </lineage>
</organism>
<reference evidence="1 2" key="1">
    <citation type="journal article" date="2019" name="Nat. Ecol. Evol.">
        <title>Megaphylogeny resolves global patterns of mushroom evolution.</title>
        <authorList>
            <person name="Varga T."/>
            <person name="Krizsan K."/>
            <person name="Foldi C."/>
            <person name="Dima B."/>
            <person name="Sanchez-Garcia M."/>
            <person name="Sanchez-Ramirez S."/>
            <person name="Szollosi G.J."/>
            <person name="Szarkandi J.G."/>
            <person name="Papp V."/>
            <person name="Albert L."/>
            <person name="Andreopoulos W."/>
            <person name="Angelini C."/>
            <person name="Antonin V."/>
            <person name="Barry K.W."/>
            <person name="Bougher N.L."/>
            <person name="Buchanan P."/>
            <person name="Buyck B."/>
            <person name="Bense V."/>
            <person name="Catcheside P."/>
            <person name="Chovatia M."/>
            <person name="Cooper J."/>
            <person name="Damon W."/>
            <person name="Desjardin D."/>
            <person name="Finy P."/>
            <person name="Geml J."/>
            <person name="Haridas S."/>
            <person name="Hughes K."/>
            <person name="Justo A."/>
            <person name="Karasinski D."/>
            <person name="Kautmanova I."/>
            <person name="Kiss B."/>
            <person name="Kocsube S."/>
            <person name="Kotiranta H."/>
            <person name="LaButti K.M."/>
            <person name="Lechner B.E."/>
            <person name="Liimatainen K."/>
            <person name="Lipzen A."/>
            <person name="Lukacs Z."/>
            <person name="Mihaltcheva S."/>
            <person name="Morgado L.N."/>
            <person name="Niskanen T."/>
            <person name="Noordeloos M.E."/>
            <person name="Ohm R.A."/>
            <person name="Ortiz-Santana B."/>
            <person name="Ovrebo C."/>
            <person name="Racz N."/>
            <person name="Riley R."/>
            <person name="Savchenko A."/>
            <person name="Shiryaev A."/>
            <person name="Soop K."/>
            <person name="Spirin V."/>
            <person name="Szebenyi C."/>
            <person name="Tomsovsky M."/>
            <person name="Tulloss R.E."/>
            <person name="Uehling J."/>
            <person name="Grigoriev I.V."/>
            <person name="Vagvolgyi C."/>
            <person name="Papp T."/>
            <person name="Martin F.M."/>
            <person name="Miettinen O."/>
            <person name="Hibbett D.S."/>
            <person name="Nagy L.G."/>
        </authorList>
    </citation>
    <scope>NUCLEOTIDE SEQUENCE [LARGE SCALE GENOMIC DNA]</scope>
    <source>
        <strain evidence="1 2">NL-1719</strain>
    </source>
</reference>
<keyword evidence="2" id="KW-1185">Reference proteome</keyword>